<dbReference type="InterPro" id="IPR036602">
    <property type="entry name" value="tRNA_yW-synthesising-like_sf"/>
</dbReference>
<evidence type="ECO:0000256" key="6">
    <source>
        <dbReference type="ARBA" id="ARBA00022694"/>
    </source>
</evidence>
<comment type="caution">
    <text evidence="10">The sequence shown here is derived from an EMBL/GenBank/DDBJ whole genome shotgun (WGS) entry which is preliminary data.</text>
</comment>
<dbReference type="EMBL" id="QUSY01000289">
    <property type="protein sequence ID" value="RHY30644.1"/>
    <property type="molecule type" value="Genomic_DNA"/>
</dbReference>
<dbReference type="Gene3D" id="3.30.1960.10">
    <property type="entry name" value="tRNA wybutosine-synthesizing-like"/>
    <property type="match status" value="1"/>
</dbReference>
<keyword evidence="4" id="KW-0808">Transferase</keyword>
<feature type="domain" description="tRNA wybutosine-synthesizing protein" evidence="9">
    <location>
        <begin position="81"/>
        <end position="210"/>
    </location>
</feature>
<dbReference type="Pfam" id="PF02676">
    <property type="entry name" value="TYW3"/>
    <property type="match status" value="2"/>
</dbReference>
<feature type="domain" description="tRNA wybutosine-synthesizing protein" evidence="9">
    <location>
        <begin position="35"/>
        <end position="73"/>
    </location>
</feature>
<dbReference type="AlphaFoldDB" id="A0A3R6Z005"/>
<evidence type="ECO:0000256" key="4">
    <source>
        <dbReference type="ARBA" id="ARBA00022679"/>
    </source>
</evidence>
<reference evidence="10 11" key="1">
    <citation type="submission" date="2018-08" db="EMBL/GenBank/DDBJ databases">
        <title>Aphanomyces genome sequencing and annotation.</title>
        <authorList>
            <person name="Minardi D."/>
            <person name="Oidtmann B."/>
            <person name="Van Der Giezen M."/>
            <person name="Studholme D.J."/>
        </authorList>
    </citation>
    <scope>NUCLEOTIDE SEQUENCE [LARGE SCALE GENOMIC DNA]</scope>
    <source>
        <strain evidence="10 11">NJM0002</strain>
    </source>
</reference>
<evidence type="ECO:0000313" key="11">
    <source>
        <dbReference type="Proteomes" id="UP000285060"/>
    </source>
</evidence>
<sequence length="265" mass="29058">LFTKSIHCALGRSQLQLSRGNRTEHRGMAGAFDASKREILHKLQEVIDKSPKGSVDEPIVDMITRLNAHPNYVHEDSHLITKGGQWLVSSHAPVSFHEFSAAVLTDPTALQGMVIFKHEPFIMHVQCRDDEAAKALLQVGLACGFRESGVVLGNKRTMVAIRTTANAMEIPIALHGNLMVNTSYLEWILDIANQKFHANRAKTDKLFATMLTSLFNEPSLDVTEATAPSSSLTTIRKLRVAKTSTLVVSRAGHTAVVGMIRSPIS</sequence>
<keyword evidence="6" id="KW-0819">tRNA processing</keyword>
<keyword evidence="3" id="KW-0489">Methyltransferase</keyword>
<dbReference type="PANTHER" id="PTHR48418">
    <property type="entry name" value="TRNA WYBUTOSINE-SYNTHESIZING PROTEIN 3"/>
    <property type="match status" value="1"/>
</dbReference>
<dbReference type="Proteomes" id="UP000285060">
    <property type="component" value="Unassembled WGS sequence"/>
</dbReference>
<evidence type="ECO:0000259" key="9">
    <source>
        <dbReference type="Pfam" id="PF02676"/>
    </source>
</evidence>
<accession>A0A3R6Z005</accession>
<evidence type="ECO:0000256" key="7">
    <source>
        <dbReference type="ARBA" id="ARBA00030554"/>
    </source>
</evidence>
<dbReference type="SUPFAM" id="SSF111278">
    <property type="entry name" value="SSo0622-like"/>
    <property type="match status" value="1"/>
</dbReference>
<keyword evidence="5" id="KW-0949">S-adenosyl-L-methionine</keyword>
<dbReference type="VEuPathDB" id="FungiDB:H310_09955"/>
<dbReference type="GO" id="GO:0008168">
    <property type="term" value="F:methyltransferase activity"/>
    <property type="evidence" value="ECO:0007669"/>
    <property type="project" value="UniProtKB-KW"/>
</dbReference>
<proteinExistence type="inferred from homology"/>
<keyword evidence="11" id="KW-1185">Reference proteome</keyword>
<feature type="non-terminal residue" evidence="10">
    <location>
        <position position="1"/>
    </location>
</feature>
<comment type="catalytic activity">
    <reaction evidence="8">
        <text>4-demethyl-7-[(3S)-3-amino-3-carboxypropyl]wyosine(37) in tRNA(Phe) + S-adenosyl-L-methionine = 7-[(3S)-3-amino-3-carboxypropyl]wyosine(37) in tRNA(Phe) + S-adenosyl-L-homocysteine + H(+)</text>
        <dbReference type="Rhea" id="RHEA:36635"/>
        <dbReference type="Rhea" id="RHEA-COMP:10378"/>
        <dbReference type="Rhea" id="RHEA-COMP:10379"/>
        <dbReference type="ChEBI" id="CHEBI:15378"/>
        <dbReference type="ChEBI" id="CHEBI:57856"/>
        <dbReference type="ChEBI" id="CHEBI:59789"/>
        <dbReference type="ChEBI" id="CHEBI:73543"/>
        <dbReference type="ChEBI" id="CHEBI:73550"/>
        <dbReference type="EC" id="2.1.1.282"/>
    </reaction>
</comment>
<evidence type="ECO:0000256" key="8">
    <source>
        <dbReference type="ARBA" id="ARBA00049202"/>
    </source>
</evidence>
<evidence type="ECO:0000313" key="10">
    <source>
        <dbReference type="EMBL" id="RHY30644.1"/>
    </source>
</evidence>
<organism evidence="10 11">
    <name type="scientific">Aphanomyces invadans</name>
    <dbReference type="NCBI Taxonomy" id="157072"/>
    <lineage>
        <taxon>Eukaryota</taxon>
        <taxon>Sar</taxon>
        <taxon>Stramenopiles</taxon>
        <taxon>Oomycota</taxon>
        <taxon>Saprolegniomycetes</taxon>
        <taxon>Saprolegniales</taxon>
        <taxon>Verrucalvaceae</taxon>
        <taxon>Aphanomyces</taxon>
    </lineage>
</organism>
<evidence type="ECO:0000256" key="5">
    <source>
        <dbReference type="ARBA" id="ARBA00022691"/>
    </source>
</evidence>
<evidence type="ECO:0000256" key="3">
    <source>
        <dbReference type="ARBA" id="ARBA00022603"/>
    </source>
</evidence>
<dbReference type="GO" id="GO:0032259">
    <property type="term" value="P:methylation"/>
    <property type="evidence" value="ECO:0007669"/>
    <property type="project" value="UniProtKB-KW"/>
</dbReference>
<protein>
    <recommendedName>
        <fullName evidence="2">tRNA(Phe) 7-[(3-amino-3-carboxypropyl)-4-demethylwyosine(37)-N(4)]-methyltransferase</fullName>
        <ecNumber evidence="2">2.1.1.282</ecNumber>
    </recommendedName>
    <alternativeName>
        <fullName evidence="7">tRNA(Phe) 7-((3-amino-3-carboxypropyl)-4-demethylwyosine(37)-N(4))-methyltransferase</fullName>
    </alternativeName>
</protein>
<gene>
    <name evidence="10" type="ORF">DYB32_004165</name>
</gene>
<dbReference type="PANTHER" id="PTHR48418:SF1">
    <property type="entry name" value="TRNA WYBUTOSINE-SYNTHESIZING PROTEIN 3"/>
    <property type="match status" value="1"/>
</dbReference>
<dbReference type="InterPro" id="IPR003827">
    <property type="entry name" value="tRNA_yW-synthesising"/>
</dbReference>
<dbReference type="GO" id="GO:0008033">
    <property type="term" value="P:tRNA processing"/>
    <property type="evidence" value="ECO:0007669"/>
    <property type="project" value="UniProtKB-KW"/>
</dbReference>
<dbReference type="EC" id="2.1.1.282" evidence="2"/>
<name>A0A3R6Z005_9STRA</name>
<evidence type="ECO:0000256" key="1">
    <source>
        <dbReference type="ARBA" id="ARBA00008569"/>
    </source>
</evidence>
<evidence type="ECO:0000256" key="2">
    <source>
        <dbReference type="ARBA" id="ARBA00012750"/>
    </source>
</evidence>
<comment type="similarity">
    <text evidence="1">Belongs to the TYW3 family.</text>
</comment>